<evidence type="ECO:0000313" key="1">
    <source>
        <dbReference type="EMBL" id="CAG6630983.1"/>
    </source>
</evidence>
<protein>
    <submittedName>
        <fullName evidence="1">Uncharacterized protein</fullName>
    </submittedName>
</protein>
<dbReference type="AlphaFoldDB" id="A0A8D8QFH7"/>
<organism evidence="1">
    <name type="scientific">Cacopsylla melanoneura</name>
    <dbReference type="NCBI Taxonomy" id="428564"/>
    <lineage>
        <taxon>Eukaryota</taxon>
        <taxon>Metazoa</taxon>
        <taxon>Ecdysozoa</taxon>
        <taxon>Arthropoda</taxon>
        <taxon>Hexapoda</taxon>
        <taxon>Insecta</taxon>
        <taxon>Pterygota</taxon>
        <taxon>Neoptera</taxon>
        <taxon>Paraneoptera</taxon>
        <taxon>Hemiptera</taxon>
        <taxon>Sternorrhyncha</taxon>
        <taxon>Psylloidea</taxon>
        <taxon>Psyllidae</taxon>
        <taxon>Psyllinae</taxon>
        <taxon>Cacopsylla</taxon>
    </lineage>
</organism>
<name>A0A8D8QFH7_9HEMI</name>
<reference evidence="1" key="1">
    <citation type="submission" date="2021-05" db="EMBL/GenBank/DDBJ databases">
        <authorList>
            <person name="Alioto T."/>
            <person name="Alioto T."/>
            <person name="Gomez Garrido J."/>
        </authorList>
    </citation>
    <scope>NUCLEOTIDE SEQUENCE</scope>
</reference>
<dbReference type="EMBL" id="HBUF01075393">
    <property type="protein sequence ID" value="CAG6630983.1"/>
    <property type="molecule type" value="Transcribed_RNA"/>
</dbReference>
<proteinExistence type="predicted"/>
<accession>A0A8D8QFH7</accession>
<sequence length="103" mass="10835">MACMQPDQAQLMQMKLIETVRNLSGVANNFVSESNILNALSGFNLAGIAKDSVRMVLGSLVQANKMECFVPMTQLGSCGCGGEGGSCGGGCCGCGRYYRIKIE</sequence>